<evidence type="ECO:0000313" key="5">
    <source>
        <dbReference type="Proteomes" id="UP000094626"/>
    </source>
</evidence>
<keyword evidence="5" id="KW-1185">Reference proteome</keyword>
<gene>
    <name evidence="2" type="ORF">BES08_20565</name>
    <name evidence="3" type="ORF">BV97_03817</name>
</gene>
<evidence type="ECO:0000313" key="2">
    <source>
        <dbReference type="EMBL" id="AOR79259.1"/>
    </source>
</evidence>
<dbReference type="KEGG" id="nre:BES08_20565"/>
<dbReference type="EMBL" id="JFYZ01000023">
    <property type="protein sequence ID" value="EZP79660.1"/>
    <property type="molecule type" value="Genomic_DNA"/>
</dbReference>
<proteinExistence type="predicted"/>
<reference evidence="3 4" key="1">
    <citation type="submission" date="2014-03" db="EMBL/GenBank/DDBJ databases">
        <title>Whole genome sequence of Novosphingobium resinovorum KF1.</title>
        <authorList>
            <person name="Gan H.M."/>
            <person name="Gan H.Y."/>
            <person name="Chew T.H."/>
            <person name="Savka M.A."/>
        </authorList>
    </citation>
    <scope>NUCLEOTIDE SEQUENCE [LARGE SCALE GENOMIC DNA]</scope>
    <source>
        <strain evidence="3 4">KF1</strain>
    </source>
</reference>
<dbReference type="eggNOG" id="COG4655">
    <property type="taxonomic scope" value="Bacteria"/>
</dbReference>
<geneLocation type="plasmid" evidence="2 5">
    <name>pSA1</name>
</geneLocation>
<accession>A0A031JRU7</accession>
<keyword evidence="2" id="KW-0614">Plasmid</keyword>
<evidence type="ECO:0000259" key="1">
    <source>
        <dbReference type="Pfam" id="PF09977"/>
    </source>
</evidence>
<feature type="domain" description="DUF2134" evidence="1">
    <location>
        <begin position="60"/>
        <end position="161"/>
    </location>
</feature>
<evidence type="ECO:0000313" key="3">
    <source>
        <dbReference type="EMBL" id="EZP79660.1"/>
    </source>
</evidence>
<name>A0A031JRU7_9SPHN</name>
<sequence length="611" mass="62787">MSRLRATIRRLRRDERGVVAPAVAVLGVPLLLSAGLALDVALYYSGNRELRIATEAAALAASMRPTDARSLAETYLQHNGYDPSVIRNVEIGYYCANDDRKAADNAGSRFFLPGALPADCAGSAVRPNAVRVTTGKGSRRFLTGVLGDMSPIPDLAATASAARIDEAGISATSGLLDVSTMGVGGLLHAVNGVLGGLLGVSLNLSASQIEALLGGNVDAGLFFDELAERSGFTGTYGDLIKGSYDLRDIVAAAAQAAGPGDTRNALNAFNSFVPGGHRVPLRGLFKVGVWRNMKVGEADVAPALRAGLNAYQLISYAVQDDPVAVDLSQVIAAVSPPPLLTGSQVVIAAAASGPVNRPRFSFGPAGETEVGTSMLRLKVQVTLLNLPLGVARANVPVIIDIQSADGSISSIDCAPGVDQQTNTTVRVVGHSSLVSAYIGDMPSWAMDKPLLPIKAADITKTEILHVGVPLPLLAQLVNVTLKGRAVAEPVLGGEVRGNTLVFGPGTIGGPTRSGTPQSVLNQARIGNTVQGLVNSLTGPGGLELDCPLLCALVQPVVNGSGLIPAVTQPVTGIVTAVVDPLLTNVLVALGIQLGHGTFWVGGVRCGVPVLI</sequence>
<dbReference type="OrthoDB" id="7630116at2"/>
<dbReference type="AlphaFoldDB" id="A0A031JRU7"/>
<dbReference type="EMBL" id="CP017076">
    <property type="protein sequence ID" value="AOR79259.1"/>
    <property type="molecule type" value="Genomic_DNA"/>
</dbReference>
<dbReference type="InterPro" id="IPR018705">
    <property type="entry name" value="DUF2134_membrane"/>
</dbReference>
<reference evidence="5" key="3">
    <citation type="journal article" date="2017" name="J. Biotechnol.">
        <title>Complete genome sequence of Novosphingobium resinovorum SA1, a versatile xenobiotic-degrading bacterium capable of utilizing sulfanilic acid.</title>
        <authorList>
            <person name="Hegedus B."/>
            <person name="Kos P.B."/>
            <person name="Balint B."/>
            <person name="Maroti G."/>
            <person name="Gan H.M."/>
            <person name="Perei K."/>
            <person name="Rakhely G."/>
        </authorList>
    </citation>
    <scope>NUCLEOTIDE SEQUENCE [LARGE SCALE GENOMIC DNA]</scope>
    <source>
        <strain evidence="5">SA1</strain>
    </source>
</reference>
<reference evidence="2" key="2">
    <citation type="submission" date="2016-08" db="EMBL/GenBank/DDBJ databases">
        <authorList>
            <person name="Seilhamer J.J."/>
        </authorList>
    </citation>
    <scope>NUCLEOTIDE SEQUENCE [LARGE SCALE GENOMIC DNA]</scope>
    <source>
        <strain evidence="2">SA1</strain>
        <plasmid evidence="2">pSA1</plasmid>
    </source>
</reference>
<dbReference type="Proteomes" id="UP000094626">
    <property type="component" value="Plasmid pSA1"/>
</dbReference>
<evidence type="ECO:0000313" key="4">
    <source>
        <dbReference type="Proteomes" id="UP000024329"/>
    </source>
</evidence>
<dbReference type="PATRIC" id="fig|158500.4.peg.3885"/>
<dbReference type="RefSeq" id="WP_036527870.1">
    <property type="nucleotide sequence ID" value="NZ_CP017076.1"/>
</dbReference>
<organism evidence="3 4">
    <name type="scientific">Novosphingobium resinovorum</name>
    <dbReference type="NCBI Taxonomy" id="158500"/>
    <lineage>
        <taxon>Bacteria</taxon>
        <taxon>Pseudomonadati</taxon>
        <taxon>Pseudomonadota</taxon>
        <taxon>Alphaproteobacteria</taxon>
        <taxon>Sphingomonadales</taxon>
        <taxon>Sphingomonadaceae</taxon>
        <taxon>Novosphingobium</taxon>
    </lineage>
</organism>
<dbReference type="Pfam" id="PF09977">
    <property type="entry name" value="Tad_C"/>
    <property type="match status" value="1"/>
</dbReference>
<protein>
    <submittedName>
        <fullName evidence="3">Membrane protein</fullName>
    </submittedName>
</protein>
<dbReference type="Proteomes" id="UP000024329">
    <property type="component" value="Unassembled WGS sequence"/>
</dbReference>